<dbReference type="SUPFAM" id="SSF52540">
    <property type="entry name" value="P-loop containing nucleoside triphosphate hydrolases"/>
    <property type="match status" value="2"/>
</dbReference>
<dbReference type="RefSeq" id="WP_120271178.1">
    <property type="nucleotide sequence ID" value="NZ_RAPN01000001.1"/>
</dbReference>
<protein>
    <submittedName>
        <fullName evidence="5">SNF2 family DNA or RNA helicase</fullName>
    </submittedName>
</protein>
<dbReference type="InterPro" id="IPR000330">
    <property type="entry name" value="SNF2_N"/>
</dbReference>
<dbReference type="Gene3D" id="3.40.50.300">
    <property type="entry name" value="P-loop containing nucleotide triphosphate hydrolases"/>
    <property type="match status" value="1"/>
</dbReference>
<feature type="domain" description="Helicase C-terminal" evidence="4">
    <location>
        <begin position="820"/>
        <end position="983"/>
    </location>
</feature>
<organism evidence="5 6">
    <name type="scientific">Mangrovibacterium diazotrophicum</name>
    <dbReference type="NCBI Taxonomy" id="1261403"/>
    <lineage>
        <taxon>Bacteria</taxon>
        <taxon>Pseudomonadati</taxon>
        <taxon>Bacteroidota</taxon>
        <taxon>Bacteroidia</taxon>
        <taxon>Marinilabiliales</taxon>
        <taxon>Prolixibacteraceae</taxon>
        <taxon>Mangrovibacterium</taxon>
    </lineage>
</organism>
<keyword evidence="1" id="KW-0378">Hydrolase</keyword>
<dbReference type="InterPro" id="IPR001650">
    <property type="entry name" value="Helicase_C-like"/>
</dbReference>
<keyword evidence="6" id="KW-1185">Reference proteome</keyword>
<evidence type="ECO:0000259" key="3">
    <source>
        <dbReference type="PROSITE" id="PS51192"/>
    </source>
</evidence>
<dbReference type="Proteomes" id="UP000283387">
    <property type="component" value="Unassembled WGS sequence"/>
</dbReference>
<evidence type="ECO:0000256" key="1">
    <source>
        <dbReference type="ARBA" id="ARBA00022801"/>
    </source>
</evidence>
<sequence>MSQELIIGLTEHRTFGLLFQAFLIEKKVSFYTIVKMVKQRDISSLQLDAEQAELVKLVEQYSDEKLVQKFSKKKENSKFFQQLDPDLFENHISPYIDKYLGRIIHLLMNGNTRLFYKQAKYSNLYEEDLIEVTDVFTEAHFCFNRTSEGTHYNLELSFKNKTLPLLHKQITVVTNEPGAFLHQSKLYVFEKLSAKKLLPFLEKESIFIPSQVEEKYYKTFVLNTLRDFPVKASGFSISEGNADKQALLSLEPNLRMEAVLMPRFRYGANEYLANSRSTILVDFEVKNGQYHFQKIKRDQLWEQAKIQFLTDLQLKEENGSFSPKGMDLLNEKDRLYEMINWLNRNKQKLEEAGFEFTQNRLDRVYSTDHQNLEIEIKEGEDWFDIYGNVQFGEFLIPFIKLKRNILGGIREFELPNGEIAILPKEWFAEYSDIIPFAKTEGHSLRLKKHHYQLLQKRLKGIDKSFFNRLQEIGNKAGQKVVVPTNLQAKLRSYQHEGFSWMYNLYENQFGGCLADDMGLGKTLQTLTLLLKLKRLKRTIEIPDFDSDSSQGNLFATEQSNDSEQPEEKEKQQSASLIVMPTSLLHNWNNEIQKFTPSLKVYKHFGLQRKKTGSFRSLANYYDIIITSYGTIRNDFEMMKDIEFFYVILDESQYIKNPGSKTYQTISQVKAKHRLVLTGTPIENSLSDLWAQINFVNKGLLGNLAYFKREFITPIEKKNDPEKQQKLQTLIRPFVLRRTKEQVVDDLPPVTEQIRYCGMAREQKRIYEEEKSAIRNSILENIEQEGVEKSAFVVLQGLTKLRQLANHPSMLQGTDETESGKFDEILDTLESLIAEKHKVLIFSSFVKHLELVKAQLEERKWKYSLLTGQTANREDVIKSFQDDPNNRVFLISLKAGGVGLNLTSADYVFIIDPWWNPAAEMQAIARAHRIGQNKKVMVYRFITEGSIEEKILQLQDRKSSLAEKFINSNNPFKAITKDEILNLFS</sequence>
<dbReference type="SMART" id="SM00490">
    <property type="entry name" value="HELICc"/>
    <property type="match status" value="1"/>
</dbReference>
<dbReference type="InterPro" id="IPR027417">
    <property type="entry name" value="P-loop_NTPase"/>
</dbReference>
<name>A0A419W2M7_9BACT</name>
<dbReference type="GO" id="GO:0016787">
    <property type="term" value="F:hydrolase activity"/>
    <property type="evidence" value="ECO:0007669"/>
    <property type="project" value="UniProtKB-KW"/>
</dbReference>
<dbReference type="InterPro" id="IPR049730">
    <property type="entry name" value="SNF2/RAD54-like_C"/>
</dbReference>
<feature type="compositionally biased region" description="Polar residues" evidence="2">
    <location>
        <begin position="549"/>
        <end position="562"/>
    </location>
</feature>
<evidence type="ECO:0000313" key="6">
    <source>
        <dbReference type="Proteomes" id="UP000283387"/>
    </source>
</evidence>
<dbReference type="PANTHER" id="PTHR45629">
    <property type="entry name" value="SNF2/RAD54 FAMILY MEMBER"/>
    <property type="match status" value="1"/>
</dbReference>
<keyword evidence="5" id="KW-0067">ATP-binding</keyword>
<keyword evidence="5" id="KW-0347">Helicase</keyword>
<dbReference type="InterPro" id="IPR014001">
    <property type="entry name" value="Helicase_ATP-bd"/>
</dbReference>
<evidence type="ECO:0000259" key="4">
    <source>
        <dbReference type="PROSITE" id="PS51194"/>
    </source>
</evidence>
<dbReference type="PANTHER" id="PTHR45629:SF7">
    <property type="entry name" value="DNA EXCISION REPAIR PROTEIN ERCC-6-RELATED"/>
    <property type="match status" value="1"/>
</dbReference>
<reference evidence="5 6" key="1">
    <citation type="submission" date="2018-09" db="EMBL/GenBank/DDBJ databases">
        <title>Genomic Encyclopedia of Archaeal and Bacterial Type Strains, Phase II (KMG-II): from individual species to whole genera.</title>
        <authorList>
            <person name="Goeker M."/>
        </authorList>
    </citation>
    <scope>NUCLEOTIDE SEQUENCE [LARGE SCALE GENOMIC DNA]</scope>
    <source>
        <strain evidence="5 6">DSM 27148</strain>
    </source>
</reference>
<dbReference type="Pfam" id="PF00176">
    <property type="entry name" value="SNF2-rel_dom"/>
    <property type="match status" value="1"/>
</dbReference>
<dbReference type="GO" id="GO:0005524">
    <property type="term" value="F:ATP binding"/>
    <property type="evidence" value="ECO:0007669"/>
    <property type="project" value="InterPro"/>
</dbReference>
<comment type="caution">
    <text evidence="5">The sequence shown here is derived from an EMBL/GenBank/DDBJ whole genome shotgun (WGS) entry which is preliminary data.</text>
</comment>
<evidence type="ECO:0000313" key="5">
    <source>
        <dbReference type="EMBL" id="RKD89723.1"/>
    </source>
</evidence>
<dbReference type="PROSITE" id="PS51194">
    <property type="entry name" value="HELICASE_CTER"/>
    <property type="match status" value="1"/>
</dbReference>
<dbReference type="Gene3D" id="3.40.50.10810">
    <property type="entry name" value="Tandem AAA-ATPase domain"/>
    <property type="match status" value="1"/>
</dbReference>
<evidence type="ECO:0000256" key="2">
    <source>
        <dbReference type="SAM" id="MobiDB-lite"/>
    </source>
</evidence>
<dbReference type="InterPro" id="IPR038718">
    <property type="entry name" value="SNF2-like_sf"/>
</dbReference>
<dbReference type="InterPro" id="IPR050496">
    <property type="entry name" value="SNF2_RAD54_helicase_repair"/>
</dbReference>
<dbReference type="SMART" id="SM00487">
    <property type="entry name" value="DEXDc"/>
    <property type="match status" value="1"/>
</dbReference>
<keyword evidence="5" id="KW-0547">Nucleotide-binding</keyword>
<accession>A0A419W2M7</accession>
<dbReference type="AlphaFoldDB" id="A0A419W2M7"/>
<dbReference type="EMBL" id="RAPN01000001">
    <property type="protein sequence ID" value="RKD89723.1"/>
    <property type="molecule type" value="Genomic_DNA"/>
</dbReference>
<dbReference type="CDD" id="cd18793">
    <property type="entry name" value="SF2_C_SNF"/>
    <property type="match status" value="1"/>
</dbReference>
<gene>
    <name evidence="5" type="ORF">BC643_0055</name>
</gene>
<dbReference type="GO" id="GO:0015616">
    <property type="term" value="F:DNA translocase activity"/>
    <property type="evidence" value="ECO:0007669"/>
    <property type="project" value="TreeGrafter"/>
</dbReference>
<feature type="region of interest" description="Disordered" evidence="2">
    <location>
        <begin position="549"/>
        <end position="572"/>
    </location>
</feature>
<dbReference type="OrthoDB" id="9760715at2"/>
<feature type="domain" description="Helicase ATP-binding" evidence="3">
    <location>
        <begin position="502"/>
        <end position="698"/>
    </location>
</feature>
<dbReference type="GO" id="GO:0004386">
    <property type="term" value="F:helicase activity"/>
    <property type="evidence" value="ECO:0007669"/>
    <property type="project" value="UniProtKB-KW"/>
</dbReference>
<proteinExistence type="predicted"/>
<dbReference type="PROSITE" id="PS51192">
    <property type="entry name" value="HELICASE_ATP_BIND_1"/>
    <property type="match status" value="1"/>
</dbReference>
<dbReference type="Pfam" id="PF00271">
    <property type="entry name" value="Helicase_C"/>
    <property type="match status" value="1"/>
</dbReference>